<proteinExistence type="predicted"/>
<evidence type="ECO:0000256" key="1">
    <source>
        <dbReference type="SAM" id="MobiDB-lite"/>
    </source>
</evidence>
<gene>
    <name evidence="3" type="ORF">NYR52_03820</name>
</gene>
<dbReference type="Gene3D" id="2.60.120.260">
    <property type="entry name" value="Galactose-binding domain-like"/>
    <property type="match status" value="1"/>
</dbReference>
<dbReference type="EMBL" id="CP103866">
    <property type="protein sequence ID" value="UWE04295.1"/>
    <property type="molecule type" value="Genomic_DNA"/>
</dbReference>
<dbReference type="Proteomes" id="UP001058650">
    <property type="component" value="Chromosome"/>
</dbReference>
<organism evidence="3 4">
    <name type="scientific">Laceyella sacchari</name>
    <name type="common">Thermoactinomyces thalpophilus</name>
    <dbReference type="NCBI Taxonomy" id="37482"/>
    <lineage>
        <taxon>Bacteria</taxon>
        <taxon>Bacillati</taxon>
        <taxon>Bacillota</taxon>
        <taxon>Bacilli</taxon>
        <taxon>Bacillales</taxon>
        <taxon>Thermoactinomycetaceae</taxon>
        <taxon>Laceyella</taxon>
    </lineage>
</organism>
<evidence type="ECO:0000256" key="2">
    <source>
        <dbReference type="SAM" id="Phobius"/>
    </source>
</evidence>
<keyword evidence="2" id="KW-1133">Transmembrane helix</keyword>
<evidence type="ECO:0000313" key="3">
    <source>
        <dbReference type="EMBL" id="UWE04295.1"/>
    </source>
</evidence>
<feature type="region of interest" description="Disordered" evidence="1">
    <location>
        <begin position="24"/>
        <end position="44"/>
    </location>
</feature>
<evidence type="ECO:0008006" key="5">
    <source>
        <dbReference type="Google" id="ProtNLM"/>
    </source>
</evidence>
<keyword evidence="2" id="KW-0472">Membrane</keyword>
<accession>A0ABY5U6P4</accession>
<sequence length="259" mass="29761">MKKNNRRHQQDPSSDKKFDTIALFTKLDTSKKTPPSPQHTPESTSTRSYKFWILLTGGLILFALLAVGGYLFFLAPNTQTKPTTMGEKPPVSKEKTTEESNRSTEPPLRQNLVQNPSFENDLQGWRRWAPDGQNHVTSIVKDFPHTGKKDLNYWSDKPYKQRIYQKLDNLPNGVYEAKIWLRSGGGQRHLEFGVRSYDRKEKGEKASIDLKNKAIPDVWTEFTVPDIKVTSGTATVFIYSEAKAENWADFDDVQFYRIK</sequence>
<dbReference type="RefSeq" id="WP_054096147.1">
    <property type="nucleotide sequence ID" value="NZ_CP103866.1"/>
</dbReference>
<evidence type="ECO:0000313" key="4">
    <source>
        <dbReference type="Proteomes" id="UP001058650"/>
    </source>
</evidence>
<keyword evidence="2" id="KW-0812">Transmembrane</keyword>
<feature type="region of interest" description="Disordered" evidence="1">
    <location>
        <begin position="78"/>
        <end position="112"/>
    </location>
</feature>
<feature type="transmembrane region" description="Helical" evidence="2">
    <location>
        <begin position="51"/>
        <end position="73"/>
    </location>
</feature>
<keyword evidence="4" id="KW-1185">Reference proteome</keyword>
<dbReference type="InterPro" id="IPR008979">
    <property type="entry name" value="Galactose-bd-like_sf"/>
</dbReference>
<protein>
    <recommendedName>
        <fullName evidence="5">CBM-cenC domain-containing protein</fullName>
    </recommendedName>
</protein>
<reference evidence="3" key="1">
    <citation type="submission" date="2022-08" db="EMBL/GenBank/DDBJ databases">
        <title>The complete genome sequence of the thermophilic bacterium Laceyella sacchari FBKL4.010 reveals the basis for tetramethylpyrazine biosynthesis in Moutai-flavor Daqu.</title>
        <authorList>
            <person name="Li D."/>
            <person name="Huang W."/>
            <person name="Wang C."/>
            <person name="Qiu S."/>
        </authorList>
    </citation>
    <scope>NUCLEOTIDE SEQUENCE</scope>
    <source>
        <strain evidence="3">FBKL4.014</strain>
    </source>
</reference>
<name>A0ABY5U6P4_LACSH</name>
<feature type="compositionally biased region" description="Basic and acidic residues" evidence="1">
    <location>
        <begin position="90"/>
        <end position="102"/>
    </location>
</feature>
<dbReference type="SUPFAM" id="SSF49785">
    <property type="entry name" value="Galactose-binding domain-like"/>
    <property type="match status" value="1"/>
</dbReference>